<evidence type="ECO:0000313" key="1">
    <source>
        <dbReference type="EMBL" id="KAK4753719.1"/>
    </source>
</evidence>
<dbReference type="PANTHER" id="PTHR33604">
    <property type="entry name" value="OSJNBA0004B13.7 PROTEIN"/>
    <property type="match status" value="1"/>
</dbReference>
<gene>
    <name evidence="1" type="ORF">SAY87_001823</name>
</gene>
<dbReference type="PANTHER" id="PTHR33604:SF3">
    <property type="entry name" value="OSJNBA0004B13.7 PROTEIN"/>
    <property type="match status" value="1"/>
</dbReference>
<dbReference type="SUPFAM" id="SSF53448">
    <property type="entry name" value="Nucleotide-diphospho-sugar transferases"/>
    <property type="match status" value="1"/>
</dbReference>
<dbReference type="EMBL" id="JAXIOK010000015">
    <property type="protein sequence ID" value="KAK4753719.1"/>
    <property type="molecule type" value="Genomic_DNA"/>
</dbReference>
<organism evidence="1 2">
    <name type="scientific">Trapa incisa</name>
    <dbReference type="NCBI Taxonomy" id="236973"/>
    <lineage>
        <taxon>Eukaryota</taxon>
        <taxon>Viridiplantae</taxon>
        <taxon>Streptophyta</taxon>
        <taxon>Embryophyta</taxon>
        <taxon>Tracheophyta</taxon>
        <taxon>Spermatophyta</taxon>
        <taxon>Magnoliopsida</taxon>
        <taxon>eudicotyledons</taxon>
        <taxon>Gunneridae</taxon>
        <taxon>Pentapetalae</taxon>
        <taxon>rosids</taxon>
        <taxon>malvids</taxon>
        <taxon>Myrtales</taxon>
        <taxon>Lythraceae</taxon>
        <taxon>Trapa</taxon>
    </lineage>
</organism>
<sequence>MPMIPKGRSLPLIVVLLLSVSAIFFYSHLSTTSIPPPILVNPNSDLALSSSRRTSGFTLIIKVLAFNRLDSLSRCLRSLAAADYFSDTAHLHIYIDHFTLDDKSSNTDHDLDNSRRILEFVDGFKWSFGDKLVHYRTRNAGLQAQWLEAWWPSSDDEFAFIVEDDLEVSPLYYRFVRAVVRNYYYNASNFSPSIYGLTLQRARFVPGKHGNKIELDTGSRVFLYQLVGTWGQILFPRPWKEFRMWYDDHKAKGVKPLIDGMVTTGWYKRLGEKIWTPWFIKFIHSHGYFNIYTNFLQESALSVSHRDAGVNYAKTAGPDSQLLDNKSIDFDSLDLQPLSNLKWYDFCFQKVFPGRVVRNSHDLASVIPSVQSNQTVILVNLFQVPQSVVRNLLCHFERLNIRNYILAGPLSDFLMDLARRGHTVIGADKFLDSVGAHNLIASQDSGVDQLKGILVKAYFVKKCMELKYNNMLVDGNMIFDSVEILLQQFDVSFDITYGKNMGILFVPASSGKRLADIFVQEAEAVVSSMRNEITLHGWNKRLLDMVTEALQRKGARIKRVEDRSITANILENNIKNSSINVHGNILYWPHDTSTKLIQKQLGGAGIWYLDTDSSCKAVICHRS</sequence>
<proteinExistence type="predicted"/>
<keyword evidence="2" id="KW-1185">Reference proteome</keyword>
<protein>
    <submittedName>
        <fullName evidence="1">Uncharacterized protein</fullName>
    </submittedName>
</protein>
<dbReference type="CDD" id="cd00761">
    <property type="entry name" value="Glyco_tranf_GTA_type"/>
    <property type="match status" value="1"/>
</dbReference>
<dbReference type="InterPro" id="IPR029044">
    <property type="entry name" value="Nucleotide-diphossugar_trans"/>
</dbReference>
<evidence type="ECO:0000313" key="2">
    <source>
        <dbReference type="Proteomes" id="UP001345219"/>
    </source>
</evidence>
<dbReference type="Gene3D" id="3.90.550.10">
    <property type="entry name" value="Spore Coat Polysaccharide Biosynthesis Protein SpsA, Chain A"/>
    <property type="match status" value="1"/>
</dbReference>
<dbReference type="Proteomes" id="UP001345219">
    <property type="component" value="Chromosome 2"/>
</dbReference>
<accession>A0AAN7JVP8</accession>
<reference evidence="1 2" key="1">
    <citation type="journal article" date="2023" name="Hortic Res">
        <title>Pangenome of water caltrop reveals structural variations and asymmetric subgenome divergence after allopolyploidization.</title>
        <authorList>
            <person name="Zhang X."/>
            <person name="Chen Y."/>
            <person name="Wang L."/>
            <person name="Yuan Y."/>
            <person name="Fang M."/>
            <person name="Shi L."/>
            <person name="Lu R."/>
            <person name="Comes H.P."/>
            <person name="Ma Y."/>
            <person name="Chen Y."/>
            <person name="Huang G."/>
            <person name="Zhou Y."/>
            <person name="Zheng Z."/>
            <person name="Qiu Y."/>
        </authorList>
    </citation>
    <scope>NUCLEOTIDE SEQUENCE [LARGE SCALE GENOMIC DNA]</scope>
    <source>
        <tissue evidence="1">Roots</tissue>
    </source>
</reference>
<dbReference type="AlphaFoldDB" id="A0AAN7JVP8"/>
<comment type="caution">
    <text evidence="1">The sequence shown here is derived from an EMBL/GenBank/DDBJ whole genome shotgun (WGS) entry which is preliminary data.</text>
</comment>
<name>A0AAN7JVP8_9MYRT</name>